<dbReference type="GO" id="GO:0005975">
    <property type="term" value="P:carbohydrate metabolic process"/>
    <property type="evidence" value="ECO:0007669"/>
    <property type="project" value="InterPro"/>
</dbReference>
<feature type="region of interest" description="Disordered" evidence="11">
    <location>
        <begin position="448"/>
        <end position="538"/>
    </location>
</feature>
<gene>
    <name evidence="13" type="ORF">NKR19_g6924</name>
</gene>
<evidence type="ECO:0000256" key="10">
    <source>
        <dbReference type="SAM" id="Coils"/>
    </source>
</evidence>
<evidence type="ECO:0000256" key="9">
    <source>
        <dbReference type="RuleBase" id="RU361193"/>
    </source>
</evidence>
<feature type="region of interest" description="Disordered" evidence="11">
    <location>
        <begin position="122"/>
        <end position="156"/>
    </location>
</feature>
<evidence type="ECO:0000313" key="14">
    <source>
        <dbReference type="Proteomes" id="UP001174691"/>
    </source>
</evidence>
<dbReference type="Proteomes" id="UP001174691">
    <property type="component" value="Unassembled WGS sequence"/>
</dbReference>
<dbReference type="GO" id="GO:0004571">
    <property type="term" value="F:mannosyl-oligosaccharide 1,2-alpha-mannosidase activity"/>
    <property type="evidence" value="ECO:0007669"/>
    <property type="project" value="InterPro"/>
</dbReference>
<dbReference type="PRINTS" id="PR00747">
    <property type="entry name" value="GLYHDRLASE47"/>
</dbReference>
<feature type="active site" description="Proton donor" evidence="6">
    <location>
        <position position="695"/>
    </location>
</feature>
<feature type="binding site" evidence="7">
    <location>
        <position position="1006"/>
    </location>
    <ligand>
        <name>Ca(2+)</name>
        <dbReference type="ChEBI" id="CHEBI:29108"/>
    </ligand>
</feature>
<evidence type="ECO:0000256" key="2">
    <source>
        <dbReference type="ARBA" id="ARBA00004922"/>
    </source>
</evidence>
<dbReference type="GO" id="GO:0005783">
    <property type="term" value="C:endoplasmic reticulum"/>
    <property type="evidence" value="ECO:0007669"/>
    <property type="project" value="TreeGrafter"/>
</dbReference>
<keyword evidence="14" id="KW-1185">Reference proteome</keyword>
<dbReference type="InterPro" id="IPR050749">
    <property type="entry name" value="Glycosyl_Hydrolase_47"/>
</dbReference>
<sequence>MPRFRRYRVFLVSAFIILVLLFQVGRNSNWEPTASLPHGAKDRSGKKETNIRPPSYQPPGNVKPENPADSYRGAYPDEPQRQPPSPKKEQDIKIPVLKEDYGYKDYALPPVTAVKTPATAAKNTGAKLDKPGTSTPKPAAAKPTRAPGLATTEDDDTVLPETTATPVAPTIHWQKQTEFFPVPSESLIRLPTGKPKPMPTIQALFAPESPAAKEKRERRLAKVKSEAERAWQGYKTYAWTHDEVRPVSKKARDPFCGWAATLVDALDTLWIMGLRDEFDDAAKAVGEIDFTTTPYRSDIPVFETIIRYLGGLLAAYDVSGGHGGSYKILLDKALELAEILMGVFDTPNRMPVLYYNWKPEYASQPHRANSGASVAELGSMSMEFTRLAQLTGQDRFYDAVARITNAFEEWQNRGTALDGIFPQNVDASGCNRTALNIKLAEEKSEAAKEQARLEAELEEEEEPEGYKPRSSVEEEEVTEGGKSTSAKSGSSGAAYDSPALAQERASAREQAKHRKRSVAATSEAPTVPHLVGRDSHAASRAAPVKANGALSEWDCPAQGLVSGGYGADSYSMGGSQDSAYEYFPKQYLLLGGLEPKYRTMHEKTVKAVKKYLLYRPMIKDESRDLLFSAMAYSYDGTDTSLTYNYEVTHLTCFLGGMFGLGGKLFGSEDDVEIGKKLADGCAWAYEVMPTGIMPESSVVMPCKNVDKCEWNETAWFEKIDPNHSWREEQMADYLERHKLWEEEVRNLTQEAEKQKKSPVKDWSALEQELEEKEKNLRPVNDTLPGEDGPAPLKVATASSEGMYDLRSEMDEASSVHKRSAGDASDSILERNRKTMETNEAVKKVDEQLDFNTPSTHSTGHHDYLAADDSQTPLSDDLDLPIEPIAPQTHDEYVGEKIKNERLPPGFVSLNDKRYILRPEAIESVWYMYRITGDPIWQEKGWRMFESVIAATSVGAGHSAIDDVSSTKPPTFMDNMESFWLAETLKYFYLLFAPPDTISLDEWVFNTEAHPFRRPT</sequence>
<feature type="chain" id="PRO_5041430838" description="alpha-1,2-Mannosidase" evidence="12">
    <location>
        <begin position="28"/>
        <end position="1015"/>
    </location>
</feature>
<dbReference type="EC" id="3.2.1.-" evidence="9"/>
<feature type="coiled-coil region" evidence="10">
    <location>
        <begin position="730"/>
        <end position="757"/>
    </location>
</feature>
<feature type="region of interest" description="Disordered" evidence="11">
    <location>
        <begin position="771"/>
        <end position="791"/>
    </location>
</feature>
<dbReference type="InterPro" id="IPR036026">
    <property type="entry name" value="Seven-hairpin_glycosidases"/>
</dbReference>
<evidence type="ECO:0000256" key="7">
    <source>
        <dbReference type="PIRSR" id="PIRSR601382-2"/>
    </source>
</evidence>
<feature type="compositionally biased region" description="Low complexity" evidence="11">
    <location>
        <begin position="480"/>
        <end position="494"/>
    </location>
</feature>
<keyword evidence="9" id="KW-0326">Glycosidase</keyword>
<dbReference type="GO" id="GO:0036503">
    <property type="term" value="P:ERAD pathway"/>
    <property type="evidence" value="ECO:0007669"/>
    <property type="project" value="UniProtKB-ARBA"/>
</dbReference>
<protein>
    <recommendedName>
        <fullName evidence="9">alpha-1,2-Mannosidase</fullName>
        <ecNumber evidence="9">3.2.1.-</ecNumber>
    </recommendedName>
</protein>
<dbReference type="SUPFAM" id="SSF48225">
    <property type="entry name" value="Seven-hairpin glycosidases"/>
    <property type="match status" value="1"/>
</dbReference>
<dbReference type="InterPro" id="IPR012341">
    <property type="entry name" value="6hp_glycosidase-like_sf"/>
</dbReference>
<dbReference type="Gene3D" id="1.50.10.10">
    <property type="match status" value="3"/>
</dbReference>
<feature type="region of interest" description="Disordered" evidence="11">
    <location>
        <begin position="31"/>
        <end position="94"/>
    </location>
</feature>
<evidence type="ECO:0000256" key="12">
    <source>
        <dbReference type="SAM" id="SignalP"/>
    </source>
</evidence>
<comment type="pathway">
    <text evidence="2">Protein modification; protein glycosylation.</text>
</comment>
<comment type="caution">
    <text evidence="13">The sequence shown here is derived from an EMBL/GenBank/DDBJ whole genome shotgun (WGS) entry which is preliminary data.</text>
</comment>
<evidence type="ECO:0000256" key="11">
    <source>
        <dbReference type="SAM" id="MobiDB-lite"/>
    </source>
</evidence>
<feature type="signal peptide" evidence="12">
    <location>
        <begin position="1"/>
        <end position="27"/>
    </location>
</feature>
<evidence type="ECO:0000256" key="5">
    <source>
        <dbReference type="ARBA" id="ARBA00023157"/>
    </source>
</evidence>
<feature type="active site" description="Proton donor" evidence="6">
    <location>
        <position position="303"/>
    </location>
</feature>
<evidence type="ECO:0000256" key="8">
    <source>
        <dbReference type="PIRSR" id="PIRSR601382-3"/>
    </source>
</evidence>
<feature type="compositionally biased region" description="Basic and acidic residues" evidence="11">
    <location>
        <begin position="39"/>
        <end position="50"/>
    </location>
</feature>
<keyword evidence="5 8" id="KW-1015">Disulfide bond</keyword>
<comment type="cofactor">
    <cofactor evidence="1 7">
        <name>Ca(2+)</name>
        <dbReference type="ChEBI" id="CHEBI:29108"/>
    </cofactor>
</comment>
<evidence type="ECO:0000256" key="4">
    <source>
        <dbReference type="ARBA" id="ARBA00022801"/>
    </source>
</evidence>
<feature type="active site" evidence="6">
    <location>
        <position position="577"/>
    </location>
</feature>
<comment type="similarity">
    <text evidence="3 9">Belongs to the glycosyl hydrolase 47 family.</text>
</comment>
<dbReference type="PANTHER" id="PTHR11742:SF103">
    <property type="entry name" value="ENDOPLASMIC RETICULUM MANNOSIDASE MNL2-RELATED"/>
    <property type="match status" value="1"/>
</dbReference>
<evidence type="ECO:0000256" key="6">
    <source>
        <dbReference type="PIRSR" id="PIRSR601382-1"/>
    </source>
</evidence>
<evidence type="ECO:0000313" key="13">
    <source>
        <dbReference type="EMBL" id="KAJ9143217.1"/>
    </source>
</evidence>
<reference evidence="13" key="1">
    <citation type="submission" date="2022-07" db="EMBL/GenBank/DDBJ databases">
        <title>Fungi with potential for degradation of polypropylene.</title>
        <authorList>
            <person name="Gostincar C."/>
        </authorList>
    </citation>
    <scope>NUCLEOTIDE SEQUENCE</scope>
    <source>
        <strain evidence="13">EXF-13287</strain>
    </source>
</reference>
<feature type="disulfide bond" evidence="8">
    <location>
        <begin position="652"/>
        <end position="681"/>
    </location>
</feature>
<dbReference type="InterPro" id="IPR001382">
    <property type="entry name" value="Glyco_hydro_47"/>
</dbReference>
<dbReference type="Pfam" id="PF01532">
    <property type="entry name" value="Glyco_hydro_47"/>
    <property type="match status" value="1"/>
</dbReference>
<keyword evidence="7" id="KW-0479">Metal-binding</keyword>
<accession>A0AA38VNU5</accession>
<dbReference type="AlphaFoldDB" id="A0AA38VNU5"/>
<dbReference type="GO" id="GO:0016020">
    <property type="term" value="C:membrane"/>
    <property type="evidence" value="ECO:0007669"/>
    <property type="project" value="InterPro"/>
</dbReference>
<feature type="compositionally biased region" description="Low complexity" evidence="11">
    <location>
        <begin position="131"/>
        <end position="147"/>
    </location>
</feature>
<dbReference type="EMBL" id="JANBVN010000114">
    <property type="protein sequence ID" value="KAJ9143217.1"/>
    <property type="molecule type" value="Genomic_DNA"/>
</dbReference>
<evidence type="ECO:0000256" key="1">
    <source>
        <dbReference type="ARBA" id="ARBA00001913"/>
    </source>
</evidence>
<keyword evidence="10" id="KW-0175">Coiled coil</keyword>
<dbReference type="GO" id="GO:0005509">
    <property type="term" value="F:calcium ion binding"/>
    <property type="evidence" value="ECO:0007669"/>
    <property type="project" value="InterPro"/>
</dbReference>
<organism evidence="13 14">
    <name type="scientific">Coniochaeta hoffmannii</name>
    <dbReference type="NCBI Taxonomy" id="91930"/>
    <lineage>
        <taxon>Eukaryota</taxon>
        <taxon>Fungi</taxon>
        <taxon>Dikarya</taxon>
        <taxon>Ascomycota</taxon>
        <taxon>Pezizomycotina</taxon>
        <taxon>Sordariomycetes</taxon>
        <taxon>Sordariomycetidae</taxon>
        <taxon>Coniochaetales</taxon>
        <taxon>Coniochaetaceae</taxon>
        <taxon>Coniochaeta</taxon>
    </lineage>
</organism>
<evidence type="ECO:0000256" key="3">
    <source>
        <dbReference type="ARBA" id="ARBA00007658"/>
    </source>
</evidence>
<proteinExistence type="inferred from homology"/>
<name>A0AA38VNU5_9PEZI</name>
<keyword evidence="12" id="KW-0732">Signal</keyword>
<feature type="active site" evidence="6">
    <location>
        <position position="919"/>
    </location>
</feature>
<keyword evidence="7" id="KW-0106">Calcium</keyword>
<dbReference type="PANTHER" id="PTHR11742">
    <property type="entry name" value="MANNOSYL-OLIGOSACCHARIDE ALPHA-1,2-MANNOSIDASE-RELATED"/>
    <property type="match status" value="1"/>
</dbReference>
<keyword evidence="4 9" id="KW-0378">Hydrolase</keyword>